<proteinExistence type="predicted"/>
<dbReference type="EMBL" id="JAXIOK010000005">
    <property type="protein sequence ID" value="KAK4770480.1"/>
    <property type="molecule type" value="Genomic_DNA"/>
</dbReference>
<dbReference type="GO" id="GO:0009941">
    <property type="term" value="C:chloroplast envelope"/>
    <property type="evidence" value="ECO:0007669"/>
    <property type="project" value="TreeGrafter"/>
</dbReference>
<reference evidence="1 2" key="1">
    <citation type="journal article" date="2023" name="Hortic Res">
        <title>Pangenome of water caltrop reveals structural variations and asymmetric subgenome divergence after allopolyploidization.</title>
        <authorList>
            <person name="Zhang X."/>
            <person name="Chen Y."/>
            <person name="Wang L."/>
            <person name="Yuan Y."/>
            <person name="Fang M."/>
            <person name="Shi L."/>
            <person name="Lu R."/>
            <person name="Comes H.P."/>
            <person name="Ma Y."/>
            <person name="Chen Y."/>
            <person name="Huang G."/>
            <person name="Zhou Y."/>
            <person name="Zheng Z."/>
            <person name="Qiu Y."/>
        </authorList>
    </citation>
    <scope>NUCLEOTIDE SEQUENCE [LARGE SCALE GENOMIC DNA]</scope>
    <source>
        <tissue evidence="1">Roots</tissue>
    </source>
</reference>
<dbReference type="Proteomes" id="UP001345219">
    <property type="component" value="Chromosome 24"/>
</dbReference>
<sequence>MAEVKKLRWVMDGGFWDLDASTPRTVDGSARPVPGDPLPLGVSRGACLSRPKQIDFMQRFMYAPFVPSYSRTGLSLQRVLAVPLGENWFVNFLGQFNLQKFASLVKKSDSLHGSLDWSWFREAKKHIRDKSLYSANLSSEMLLSPDDTLLISSEEYADGRSPRRKAVFHHKFPHHNLTVEAAWPGLFVDDHGAYWDVPSLVAVDFASVASDSGAGYHICIHHNEGMPKSFDIDGRAVRSSELPATLLPGLVLKGAVSFKDSISLWRSRAKKLKMVQPYDIFMSNPHATASWTIGAAGTVSVGECSARSKVGDDSKDFRGVSFNAGGIKSGMLADLFGSVSFTAQHGNFQRVFLDLTRFHARLDFPSGARFLTGATHLVQDFLNSQQPTLDTLQTVSPDGFISIQQQVAGPFSFRVDSRIAVDWKNYGRPLRVEEPIFAIEYALQVLGSAKAVAWYSPKHGEFMVELRFFET</sequence>
<dbReference type="GO" id="GO:0070300">
    <property type="term" value="F:phosphatidic acid binding"/>
    <property type="evidence" value="ECO:0007669"/>
    <property type="project" value="InterPro"/>
</dbReference>
<evidence type="ECO:0000313" key="1">
    <source>
        <dbReference type="EMBL" id="KAK4770480.1"/>
    </source>
</evidence>
<accession>A0AAN7QP41</accession>
<evidence type="ECO:0008006" key="3">
    <source>
        <dbReference type="Google" id="ProtNLM"/>
    </source>
</evidence>
<comment type="caution">
    <text evidence="1">The sequence shown here is derived from an EMBL/GenBank/DDBJ whole genome shotgun (WGS) entry which is preliminary data.</text>
</comment>
<dbReference type="PANTHER" id="PTHR34954:SF4">
    <property type="entry name" value="PROTEIN TRIGALACTOSYLDIACYLGLYCEROL 4, CHLOROPLASTIC"/>
    <property type="match status" value="1"/>
</dbReference>
<name>A0AAN7QP41_9MYRT</name>
<organism evidence="1 2">
    <name type="scientific">Trapa incisa</name>
    <dbReference type="NCBI Taxonomy" id="236973"/>
    <lineage>
        <taxon>Eukaryota</taxon>
        <taxon>Viridiplantae</taxon>
        <taxon>Streptophyta</taxon>
        <taxon>Embryophyta</taxon>
        <taxon>Tracheophyta</taxon>
        <taxon>Spermatophyta</taxon>
        <taxon>Magnoliopsida</taxon>
        <taxon>eudicotyledons</taxon>
        <taxon>Gunneridae</taxon>
        <taxon>Pentapetalae</taxon>
        <taxon>rosids</taxon>
        <taxon>malvids</taxon>
        <taxon>Myrtales</taxon>
        <taxon>Lythraceae</taxon>
        <taxon>Trapa</taxon>
    </lineage>
</organism>
<gene>
    <name evidence="1" type="ORF">SAY87_031012</name>
</gene>
<dbReference type="AlphaFoldDB" id="A0AAN7QP41"/>
<dbReference type="PANTHER" id="PTHR34954">
    <property type="entry name" value="EXPRESSED PROTEIN"/>
    <property type="match status" value="1"/>
</dbReference>
<protein>
    <recommendedName>
        <fullName evidence="3">Protein TRIGALACTOSYLDIACYLGLYCEROL 4, chloroplastic</fullName>
    </recommendedName>
</protein>
<evidence type="ECO:0000313" key="2">
    <source>
        <dbReference type="Proteomes" id="UP001345219"/>
    </source>
</evidence>
<dbReference type="GO" id="GO:1990052">
    <property type="term" value="P:ER to chloroplast lipid transport"/>
    <property type="evidence" value="ECO:0007669"/>
    <property type="project" value="InterPro"/>
</dbReference>
<dbReference type="GO" id="GO:0034196">
    <property type="term" value="P:acylglycerol transport"/>
    <property type="evidence" value="ECO:0007669"/>
    <property type="project" value="InterPro"/>
</dbReference>
<keyword evidence="2" id="KW-1185">Reference proteome</keyword>
<dbReference type="InterPro" id="IPR044160">
    <property type="entry name" value="TGD4-like"/>
</dbReference>